<dbReference type="InterPro" id="IPR045851">
    <property type="entry name" value="AMP-bd_C_sf"/>
</dbReference>
<feature type="domain" description="AMP-dependent synthetase/ligase" evidence="2">
    <location>
        <begin position="19"/>
        <end position="413"/>
    </location>
</feature>
<organism evidence="3 4">
    <name type="scientific">Kutzneria viridogrisea</name>
    <dbReference type="NCBI Taxonomy" id="47990"/>
    <lineage>
        <taxon>Bacteria</taxon>
        <taxon>Bacillati</taxon>
        <taxon>Actinomycetota</taxon>
        <taxon>Actinomycetes</taxon>
        <taxon>Pseudonocardiales</taxon>
        <taxon>Pseudonocardiaceae</taxon>
        <taxon>Kutzneria</taxon>
    </lineage>
</organism>
<dbReference type="GO" id="GO:0016874">
    <property type="term" value="F:ligase activity"/>
    <property type="evidence" value="ECO:0007669"/>
    <property type="project" value="UniProtKB-KW"/>
</dbReference>
<dbReference type="PANTHER" id="PTHR22754">
    <property type="entry name" value="DISCO-INTERACTING PROTEIN 2 DIP2 -RELATED"/>
    <property type="match status" value="1"/>
</dbReference>
<evidence type="ECO:0000256" key="1">
    <source>
        <dbReference type="ARBA" id="ARBA00006432"/>
    </source>
</evidence>
<dbReference type="SUPFAM" id="SSF56801">
    <property type="entry name" value="Acetyl-CoA synthetase-like"/>
    <property type="match status" value="1"/>
</dbReference>
<dbReference type="RefSeq" id="WP_025359560.1">
    <property type="nucleotide sequence ID" value="NZ_BAAABQ010000010.1"/>
</dbReference>
<dbReference type="EMBL" id="JACJID010000002">
    <property type="protein sequence ID" value="MBA8924837.1"/>
    <property type="molecule type" value="Genomic_DNA"/>
</dbReference>
<dbReference type="Gene3D" id="3.40.50.12780">
    <property type="entry name" value="N-terminal domain of ligase-like"/>
    <property type="match status" value="1"/>
</dbReference>
<comment type="similarity">
    <text evidence="1">Belongs to the ATP-dependent AMP-binding enzyme family.</text>
</comment>
<evidence type="ECO:0000313" key="4">
    <source>
        <dbReference type="Proteomes" id="UP000517916"/>
    </source>
</evidence>
<dbReference type="Pfam" id="PF00501">
    <property type="entry name" value="AMP-binding"/>
    <property type="match status" value="1"/>
</dbReference>
<gene>
    <name evidence="3" type="ORF">BC739_002036</name>
</gene>
<protein>
    <submittedName>
        <fullName evidence="3">Acyl-CoA synthetase (AMP-forming)/AMP-acid ligase II</fullName>
    </submittedName>
</protein>
<accession>A0ABR6BDB4</accession>
<keyword evidence="3" id="KW-0436">Ligase</keyword>
<dbReference type="InterPro" id="IPR042099">
    <property type="entry name" value="ANL_N_sf"/>
</dbReference>
<reference evidence="3 4" key="1">
    <citation type="submission" date="2020-08" db="EMBL/GenBank/DDBJ databases">
        <title>Genomic Encyclopedia of Archaeal and Bacterial Type Strains, Phase II (KMG-II): from individual species to whole genera.</title>
        <authorList>
            <person name="Goeker M."/>
        </authorList>
    </citation>
    <scope>NUCLEOTIDE SEQUENCE [LARGE SCALE GENOMIC DNA]</scope>
    <source>
        <strain evidence="3 4">DSM 43850</strain>
    </source>
</reference>
<dbReference type="InterPro" id="IPR000873">
    <property type="entry name" value="AMP-dep_synth/lig_dom"/>
</dbReference>
<comment type="caution">
    <text evidence="3">The sequence shown here is derived from an EMBL/GenBank/DDBJ whole genome shotgun (WGS) entry which is preliminary data.</text>
</comment>
<keyword evidence="4" id="KW-1185">Reference proteome</keyword>
<proteinExistence type="inferred from homology"/>
<dbReference type="Gene3D" id="3.30.300.30">
    <property type="match status" value="1"/>
</dbReference>
<dbReference type="PANTHER" id="PTHR22754:SF32">
    <property type="entry name" value="DISCO-INTERACTING PROTEIN 2"/>
    <property type="match status" value="1"/>
</dbReference>
<name>A0ABR6BDB4_9PSEU</name>
<sequence>MLEPLAGRQDRGDPLTDYLERWAAEKPDRPALTFSGAELDSVTWAELAVWVRETAAHLARTVASGQRVAIVCPQGLDYVVAFLATVRAGLVAVPLYAPDQVDEPGRLGLVLADCRADCVLTTSGALPGLFTFLADFPQASPQAVIAVDLLRGQSQTSMPPERSRRDDIACLRYAFDSARNPAGVVLTVANLVANARQLLAAVRHRARHTVGMLPLYDESALLLNIVVPMVGGLHGVLIDPELAGWQPARWLEALAEYPRAITAAPPTVLASCVRHAADMDQHALRLDRVTALFMLGQNRLGEIVPTVEQVLGRWGLRQGACLAWYGVAEATAFVAIGSTAPGGTVVGFDRDLLAEGIAVQSTSRLGRNVDLVGYELARGLRAVVVDPASHRRLADNQVGEVWLAGPSVARGYWSDADRTIDRFPAFTQGEDVLSIVEGPWLRTGDLGVLREGRLHVVGAMNDLVDLRGQSHFLSDVEATVADGLPAVRPEAVTAFPIPAVNVRGLIVVVESVAEPDPVVQAVRAALACEHGIGPREVVVVPPWTLPRTARGAVDRSACSRRYMLGEW</sequence>
<dbReference type="Proteomes" id="UP000517916">
    <property type="component" value="Unassembled WGS sequence"/>
</dbReference>
<evidence type="ECO:0000313" key="3">
    <source>
        <dbReference type="EMBL" id="MBA8924837.1"/>
    </source>
</evidence>
<evidence type="ECO:0000259" key="2">
    <source>
        <dbReference type="Pfam" id="PF00501"/>
    </source>
</evidence>